<name>A0ACB8HPT4_9BRYO</name>
<evidence type="ECO:0000313" key="2">
    <source>
        <dbReference type="Proteomes" id="UP000828922"/>
    </source>
</evidence>
<dbReference type="EMBL" id="CM038913">
    <property type="protein sequence ID" value="KAH9558174.1"/>
    <property type="molecule type" value="Genomic_DNA"/>
</dbReference>
<organism evidence="1 2">
    <name type="scientific">Sphagnum magellanicum</name>
    <dbReference type="NCBI Taxonomy" id="128215"/>
    <lineage>
        <taxon>Eukaryota</taxon>
        <taxon>Viridiplantae</taxon>
        <taxon>Streptophyta</taxon>
        <taxon>Embryophyta</taxon>
        <taxon>Bryophyta</taxon>
        <taxon>Sphagnophytina</taxon>
        <taxon>Sphagnopsida</taxon>
        <taxon>Sphagnales</taxon>
        <taxon>Sphagnaceae</taxon>
        <taxon>Sphagnum</taxon>
    </lineage>
</organism>
<evidence type="ECO:0000313" key="1">
    <source>
        <dbReference type="EMBL" id="KAH9558174.1"/>
    </source>
</evidence>
<protein>
    <submittedName>
        <fullName evidence="1">Uncharacterized protein</fullName>
    </submittedName>
</protein>
<reference evidence="2" key="1">
    <citation type="journal article" date="2022" name="New Phytol.">
        <title>Phylogenomic structure and speciation in an emerging model: the Sphagnum magellanicum complex (Bryophyta).</title>
        <authorList>
            <person name="Shaw A.J."/>
            <person name="Piatkowski B."/>
            <person name="Duffy A.M."/>
            <person name="Aguero B."/>
            <person name="Imwattana K."/>
            <person name="Nieto-Lugilde M."/>
            <person name="Healey A."/>
            <person name="Weston D.J."/>
            <person name="Patel M.N."/>
            <person name="Schmutz J."/>
            <person name="Grimwood J."/>
            <person name="Yavitt J.B."/>
            <person name="Hassel K."/>
            <person name="Stenoien H.K."/>
            <person name="Flatberg K.I."/>
            <person name="Bickford C.P."/>
            <person name="Hicks K.A."/>
        </authorList>
    </citation>
    <scope>NUCLEOTIDE SEQUENCE [LARGE SCALE GENOMIC DNA]</scope>
</reference>
<sequence length="189" mass="21569">DLALPYIAMGYRMSKHASLFHFALYFLLFGRHPIPPSSIVVQMDQVMDLDSPTTWAKVIAEKVALFRKVKQFDVGDFVCLQRQPNDILDTSFGRTILRIKAIKHSGVLELQGANRCTIQDHSKNCAPCHLPNLNPTIIMLTWIPPLDYLCQMLFCDNYNGGYHLFYLKPELTQVPTDIWYCSSCFPTAP</sequence>
<keyword evidence="2" id="KW-1185">Reference proteome</keyword>
<dbReference type="Proteomes" id="UP000828922">
    <property type="component" value="Linkage Group LG07"/>
</dbReference>
<proteinExistence type="predicted"/>
<accession>A0ACB8HPT4</accession>
<gene>
    <name evidence="1" type="ORF">CY35_07G123100</name>
</gene>
<comment type="caution">
    <text evidence="1">The sequence shown here is derived from an EMBL/GenBank/DDBJ whole genome shotgun (WGS) entry which is preliminary data.</text>
</comment>
<feature type="non-terminal residue" evidence="1">
    <location>
        <position position="1"/>
    </location>
</feature>